<name>A0A5C6FIJ7_9BACT</name>
<accession>A0A5C6FIJ7</accession>
<evidence type="ECO:0000313" key="3">
    <source>
        <dbReference type="Proteomes" id="UP000318288"/>
    </source>
</evidence>
<proteinExistence type="predicted"/>
<evidence type="ECO:0000313" key="2">
    <source>
        <dbReference type="EMBL" id="TWU59469.1"/>
    </source>
</evidence>
<sequence>MSLHLRITRQAIEDIDENKTWWEQNRSVEQANEWEEAVFQEIGTLTDHASICPPSRENGRKGIAYPLQDKRLGLRKTYTHRAVFTIKDGTLFVLAVRSTRQRDLEANDLPSDLDSAS</sequence>
<protein>
    <submittedName>
        <fullName evidence="2">Plasmid stabilization system protein</fullName>
    </submittedName>
</protein>
<keyword evidence="1" id="KW-1277">Toxin-antitoxin system</keyword>
<dbReference type="OrthoDB" id="286584at2"/>
<comment type="caution">
    <text evidence="2">The sequence shown here is derived from an EMBL/GenBank/DDBJ whole genome shotgun (WGS) entry which is preliminary data.</text>
</comment>
<dbReference type="EMBL" id="SJPW01000002">
    <property type="protein sequence ID" value="TWU59469.1"/>
    <property type="molecule type" value="Genomic_DNA"/>
</dbReference>
<dbReference type="AlphaFoldDB" id="A0A5C6FIJ7"/>
<dbReference type="Proteomes" id="UP000318288">
    <property type="component" value="Unassembled WGS sequence"/>
</dbReference>
<dbReference type="Gene3D" id="3.30.2310.20">
    <property type="entry name" value="RelE-like"/>
    <property type="match status" value="1"/>
</dbReference>
<dbReference type="Pfam" id="PF05016">
    <property type="entry name" value="ParE_toxin"/>
    <property type="match status" value="1"/>
</dbReference>
<keyword evidence="3" id="KW-1185">Reference proteome</keyword>
<reference evidence="2 3" key="1">
    <citation type="submission" date="2019-02" db="EMBL/GenBank/DDBJ databases">
        <title>Deep-cultivation of Planctomycetes and their phenomic and genomic characterization uncovers novel biology.</title>
        <authorList>
            <person name="Wiegand S."/>
            <person name="Jogler M."/>
            <person name="Boedeker C."/>
            <person name="Pinto D."/>
            <person name="Vollmers J."/>
            <person name="Rivas-Marin E."/>
            <person name="Kohn T."/>
            <person name="Peeters S.H."/>
            <person name="Heuer A."/>
            <person name="Rast P."/>
            <person name="Oberbeckmann S."/>
            <person name="Bunk B."/>
            <person name="Jeske O."/>
            <person name="Meyerdierks A."/>
            <person name="Storesund J.E."/>
            <person name="Kallscheuer N."/>
            <person name="Luecker S."/>
            <person name="Lage O.M."/>
            <person name="Pohl T."/>
            <person name="Merkel B.J."/>
            <person name="Hornburger P."/>
            <person name="Mueller R.-W."/>
            <person name="Bruemmer F."/>
            <person name="Labrenz M."/>
            <person name="Spormann A.M."/>
            <person name="Op Den Camp H."/>
            <person name="Overmann J."/>
            <person name="Amann R."/>
            <person name="Jetten M.S.M."/>
            <person name="Mascher T."/>
            <person name="Medema M.H."/>
            <person name="Devos D.P."/>
            <person name="Kaster A.-K."/>
            <person name="Ovreas L."/>
            <person name="Rohde M."/>
            <person name="Galperin M.Y."/>
            <person name="Jogler C."/>
        </authorList>
    </citation>
    <scope>NUCLEOTIDE SEQUENCE [LARGE SCALE GENOMIC DNA]</scope>
    <source>
        <strain evidence="2 3">Poly51</strain>
    </source>
</reference>
<evidence type="ECO:0000256" key="1">
    <source>
        <dbReference type="ARBA" id="ARBA00022649"/>
    </source>
</evidence>
<dbReference type="RefSeq" id="WP_146457101.1">
    <property type="nucleotide sequence ID" value="NZ_SJPW01000002.1"/>
</dbReference>
<dbReference type="InterPro" id="IPR007712">
    <property type="entry name" value="RelE/ParE_toxin"/>
</dbReference>
<organism evidence="2 3">
    <name type="scientific">Rubripirellula tenax</name>
    <dbReference type="NCBI Taxonomy" id="2528015"/>
    <lineage>
        <taxon>Bacteria</taxon>
        <taxon>Pseudomonadati</taxon>
        <taxon>Planctomycetota</taxon>
        <taxon>Planctomycetia</taxon>
        <taxon>Pirellulales</taxon>
        <taxon>Pirellulaceae</taxon>
        <taxon>Rubripirellula</taxon>
    </lineage>
</organism>
<dbReference type="InterPro" id="IPR035093">
    <property type="entry name" value="RelE/ParE_toxin_dom_sf"/>
</dbReference>
<gene>
    <name evidence="2" type="ORF">Poly51_22570</name>
</gene>